<evidence type="ECO:0000256" key="5">
    <source>
        <dbReference type="ARBA" id="ARBA00022737"/>
    </source>
</evidence>
<gene>
    <name evidence="9" type="ORF">KSP39_PZI014688</name>
</gene>
<evidence type="ECO:0000313" key="10">
    <source>
        <dbReference type="Proteomes" id="UP001418222"/>
    </source>
</evidence>
<evidence type="ECO:0000256" key="6">
    <source>
        <dbReference type="ARBA" id="ARBA00023125"/>
    </source>
</evidence>
<evidence type="ECO:0000256" key="3">
    <source>
        <dbReference type="ARBA" id="ARBA00022679"/>
    </source>
</evidence>
<dbReference type="PANTHER" id="PTHR23068">
    <property type="entry name" value="DNA CYTOSINE-5- -METHYLTRANSFERASE 3-RELATED"/>
    <property type="match status" value="1"/>
</dbReference>
<evidence type="ECO:0000256" key="2">
    <source>
        <dbReference type="ARBA" id="ARBA00022603"/>
    </source>
</evidence>
<dbReference type="GO" id="GO:0003677">
    <property type="term" value="F:DNA binding"/>
    <property type="evidence" value="ECO:0007669"/>
    <property type="project" value="UniProtKB-KW"/>
</dbReference>
<comment type="caution">
    <text evidence="9">The sequence shown here is derived from an EMBL/GenBank/DDBJ whole genome shotgun (WGS) entry which is preliminary data.</text>
</comment>
<evidence type="ECO:0000259" key="8">
    <source>
        <dbReference type="PROSITE" id="PS51680"/>
    </source>
</evidence>
<dbReference type="GO" id="GO:0005634">
    <property type="term" value="C:nucleus"/>
    <property type="evidence" value="ECO:0007669"/>
    <property type="project" value="UniProtKB-SubCell"/>
</dbReference>
<name>A0AAP0BBT8_9ASPA</name>
<keyword evidence="2" id="KW-0489">Methyltransferase</keyword>
<dbReference type="GO" id="GO:0008168">
    <property type="term" value="F:methyltransferase activity"/>
    <property type="evidence" value="ECO:0007669"/>
    <property type="project" value="UniProtKB-KW"/>
</dbReference>
<keyword evidence="10" id="KW-1185">Reference proteome</keyword>
<accession>A0AAP0BBT8</accession>
<dbReference type="PROSITE" id="PS51680">
    <property type="entry name" value="SAM_MT_DRM"/>
    <property type="match status" value="1"/>
</dbReference>
<sequence length="68" mass="7734">MFSDIGGAEVALHKLGILLNVSVSVEILDVHENILKNWCDEIKLKGVFVRLDDAKKMDEDEIKKLIKR</sequence>
<dbReference type="EMBL" id="JBBWWQ010000012">
    <property type="protein sequence ID" value="KAK8934881.1"/>
    <property type="molecule type" value="Genomic_DNA"/>
</dbReference>
<dbReference type="PANTHER" id="PTHR23068:SF25">
    <property type="entry name" value="DNA (CYTOSINE-5)-METHYLTRANSFERASE DRM2"/>
    <property type="match status" value="1"/>
</dbReference>
<proteinExistence type="predicted"/>
<evidence type="ECO:0000313" key="9">
    <source>
        <dbReference type="EMBL" id="KAK8934881.1"/>
    </source>
</evidence>
<reference evidence="9 10" key="1">
    <citation type="journal article" date="2022" name="Nat. Plants">
        <title>Genomes of leafy and leafless Platanthera orchids illuminate the evolution of mycoheterotrophy.</title>
        <authorList>
            <person name="Li M.H."/>
            <person name="Liu K.W."/>
            <person name="Li Z."/>
            <person name="Lu H.C."/>
            <person name="Ye Q.L."/>
            <person name="Zhang D."/>
            <person name="Wang J.Y."/>
            <person name="Li Y.F."/>
            <person name="Zhong Z.M."/>
            <person name="Liu X."/>
            <person name="Yu X."/>
            <person name="Liu D.K."/>
            <person name="Tu X.D."/>
            <person name="Liu B."/>
            <person name="Hao Y."/>
            <person name="Liao X.Y."/>
            <person name="Jiang Y.T."/>
            <person name="Sun W.H."/>
            <person name="Chen J."/>
            <person name="Chen Y.Q."/>
            <person name="Ai Y."/>
            <person name="Zhai J.W."/>
            <person name="Wu S.S."/>
            <person name="Zhou Z."/>
            <person name="Hsiao Y.Y."/>
            <person name="Wu W.L."/>
            <person name="Chen Y.Y."/>
            <person name="Lin Y.F."/>
            <person name="Hsu J.L."/>
            <person name="Li C.Y."/>
            <person name="Wang Z.W."/>
            <person name="Zhao X."/>
            <person name="Zhong W.Y."/>
            <person name="Ma X.K."/>
            <person name="Ma L."/>
            <person name="Huang J."/>
            <person name="Chen G.Z."/>
            <person name="Huang M.Z."/>
            <person name="Huang L."/>
            <person name="Peng D.H."/>
            <person name="Luo Y.B."/>
            <person name="Zou S.Q."/>
            <person name="Chen S.P."/>
            <person name="Lan S."/>
            <person name="Tsai W.C."/>
            <person name="Van de Peer Y."/>
            <person name="Liu Z.J."/>
        </authorList>
    </citation>
    <scope>NUCLEOTIDE SEQUENCE [LARGE SCALE GENOMIC DNA]</scope>
    <source>
        <strain evidence="9">Lor287</strain>
    </source>
</reference>
<dbReference type="AlphaFoldDB" id="A0AAP0BBT8"/>
<protein>
    <recommendedName>
        <fullName evidence="8">SAM-dependent MTase DRM-type domain-containing protein</fullName>
    </recommendedName>
</protein>
<dbReference type="InterPro" id="IPR050390">
    <property type="entry name" value="C5-Methyltransferase"/>
</dbReference>
<keyword evidence="7" id="KW-0539">Nucleus</keyword>
<evidence type="ECO:0000256" key="4">
    <source>
        <dbReference type="ARBA" id="ARBA00022691"/>
    </source>
</evidence>
<keyword evidence="3" id="KW-0808">Transferase</keyword>
<evidence type="ECO:0000256" key="7">
    <source>
        <dbReference type="ARBA" id="ARBA00023242"/>
    </source>
</evidence>
<evidence type="ECO:0000256" key="1">
    <source>
        <dbReference type="ARBA" id="ARBA00004123"/>
    </source>
</evidence>
<comment type="subcellular location">
    <subcellularLocation>
        <location evidence="1">Nucleus</location>
    </subcellularLocation>
</comment>
<keyword evidence="6" id="KW-0238">DNA-binding</keyword>
<keyword evidence="5" id="KW-0677">Repeat</keyword>
<feature type="domain" description="SAM-dependent MTase DRM-type" evidence="8">
    <location>
        <begin position="1"/>
        <end position="68"/>
    </location>
</feature>
<dbReference type="GO" id="GO:0032259">
    <property type="term" value="P:methylation"/>
    <property type="evidence" value="ECO:0007669"/>
    <property type="project" value="UniProtKB-KW"/>
</dbReference>
<dbReference type="InterPro" id="IPR030380">
    <property type="entry name" value="SAM_MeTfrase_DRM"/>
</dbReference>
<dbReference type="Proteomes" id="UP001418222">
    <property type="component" value="Unassembled WGS sequence"/>
</dbReference>
<keyword evidence="4" id="KW-0949">S-adenosyl-L-methionine</keyword>
<organism evidence="9 10">
    <name type="scientific">Platanthera zijinensis</name>
    <dbReference type="NCBI Taxonomy" id="2320716"/>
    <lineage>
        <taxon>Eukaryota</taxon>
        <taxon>Viridiplantae</taxon>
        <taxon>Streptophyta</taxon>
        <taxon>Embryophyta</taxon>
        <taxon>Tracheophyta</taxon>
        <taxon>Spermatophyta</taxon>
        <taxon>Magnoliopsida</taxon>
        <taxon>Liliopsida</taxon>
        <taxon>Asparagales</taxon>
        <taxon>Orchidaceae</taxon>
        <taxon>Orchidoideae</taxon>
        <taxon>Orchideae</taxon>
        <taxon>Orchidinae</taxon>
        <taxon>Platanthera</taxon>
    </lineage>
</organism>